<name>A0ABP0UC36_9BRYO</name>
<organism evidence="2 3">
    <name type="scientific">Sphagnum troendelagicum</name>
    <dbReference type="NCBI Taxonomy" id="128251"/>
    <lineage>
        <taxon>Eukaryota</taxon>
        <taxon>Viridiplantae</taxon>
        <taxon>Streptophyta</taxon>
        <taxon>Embryophyta</taxon>
        <taxon>Bryophyta</taxon>
        <taxon>Sphagnophytina</taxon>
        <taxon>Sphagnopsida</taxon>
        <taxon>Sphagnales</taxon>
        <taxon>Sphagnaceae</taxon>
        <taxon>Sphagnum</taxon>
    </lineage>
</organism>
<dbReference type="EMBL" id="OZ019895">
    <property type="protein sequence ID" value="CAK9218529.1"/>
    <property type="molecule type" value="Genomic_DNA"/>
</dbReference>
<sequence>MVLRGPRAMSPIPAVPAGKTHTVPGGARIAKEGPLPGYSGFIPQNKNYVIGHGYTDACRRAAAITDSLRHGALKESIHLSTENKVEGRNFWYSQLGHPGRIDEPKAIKWQASKRETPAELKYCTGKLDMYSIRQSIGTTDKYPTPTVRGMSVSDLPYRPWKLHTRREFEDFKDDTLEVMEGRHHLKGYTGHIHAKQHLFSQSYGKTSRRLNPLPADPYTSASYIDYAENRPLLINEFELKHPMNYHHLQLLKTGEGNLGPLPDGI</sequence>
<proteinExistence type="predicted"/>
<evidence type="ECO:0000313" key="3">
    <source>
        <dbReference type="Proteomes" id="UP001497512"/>
    </source>
</evidence>
<protein>
    <submittedName>
        <fullName evidence="2">Uncharacterized protein</fullName>
    </submittedName>
</protein>
<keyword evidence="3" id="KW-1185">Reference proteome</keyword>
<dbReference type="Proteomes" id="UP001497512">
    <property type="component" value="Chromosome 3"/>
</dbReference>
<accession>A0ABP0UC36</accession>
<evidence type="ECO:0000256" key="1">
    <source>
        <dbReference type="SAM" id="MobiDB-lite"/>
    </source>
</evidence>
<feature type="region of interest" description="Disordered" evidence="1">
    <location>
        <begin position="1"/>
        <end position="23"/>
    </location>
</feature>
<evidence type="ECO:0000313" key="2">
    <source>
        <dbReference type="EMBL" id="CAK9218529.1"/>
    </source>
</evidence>
<gene>
    <name evidence="2" type="ORF">CSSPTR1EN2_LOCUS14030</name>
</gene>
<reference evidence="2" key="1">
    <citation type="submission" date="2024-02" db="EMBL/GenBank/DDBJ databases">
        <authorList>
            <consortium name="ELIXIR-Norway"/>
            <consortium name="Elixir Norway"/>
        </authorList>
    </citation>
    <scope>NUCLEOTIDE SEQUENCE</scope>
</reference>